<proteinExistence type="predicted"/>
<dbReference type="SUPFAM" id="SSF56655">
    <property type="entry name" value="Carbohydrate phosphatase"/>
    <property type="match status" value="1"/>
</dbReference>
<dbReference type="Pfam" id="PF00459">
    <property type="entry name" value="Inositol_P"/>
    <property type="match status" value="1"/>
</dbReference>
<protein>
    <submittedName>
        <fullName evidence="1">Extragenic suppressor protein SuhB</fullName>
        <ecNumber evidence="1">3.1.3.25</ecNumber>
    </submittedName>
</protein>
<dbReference type="EC" id="3.1.3.25" evidence="1"/>
<dbReference type="Gene3D" id="3.30.540.10">
    <property type="entry name" value="Fructose-1,6-Bisphosphatase, subunit A, domain 1"/>
    <property type="match status" value="1"/>
</dbReference>
<dbReference type="InterPro" id="IPR000760">
    <property type="entry name" value="Inositol_monophosphatase-like"/>
</dbReference>
<dbReference type="AlphaFoldDB" id="A0A447R0A2"/>
<dbReference type="EMBL" id="LR134156">
    <property type="protein sequence ID" value="VEA75715.1"/>
    <property type="molecule type" value="Genomic_DNA"/>
</dbReference>
<reference evidence="1 2" key="1">
    <citation type="submission" date="2018-12" db="EMBL/GenBank/DDBJ databases">
        <authorList>
            <consortium name="Pathogen Informatics"/>
        </authorList>
    </citation>
    <scope>NUCLEOTIDE SEQUENCE [LARGE SCALE GENOMIC DNA]</scope>
    <source>
        <strain evidence="1 2">NCTC10047</strain>
    </source>
</reference>
<organism evidence="1 2">
    <name type="scientific">Salmonella enterica subsp. arizonae</name>
    <dbReference type="NCBI Taxonomy" id="59203"/>
    <lineage>
        <taxon>Bacteria</taxon>
        <taxon>Pseudomonadati</taxon>
        <taxon>Pseudomonadota</taxon>
        <taxon>Gammaproteobacteria</taxon>
        <taxon>Enterobacterales</taxon>
        <taxon>Enterobacteriaceae</taxon>
        <taxon>Salmonella</taxon>
    </lineage>
</organism>
<dbReference type="Proteomes" id="UP000275676">
    <property type="component" value="Chromosome"/>
</dbReference>
<evidence type="ECO:0000313" key="1">
    <source>
        <dbReference type="EMBL" id="VEA75715.1"/>
    </source>
</evidence>
<sequence>MHPMLTIAVRAARKAGNVIAKNYETPDAVEASQKGSNDFVTNVDKAAEAIIIDTIRKSTRNTQLSPKKAVNTLAQIRMSMGYRSTGWHH</sequence>
<evidence type="ECO:0000313" key="2">
    <source>
        <dbReference type="Proteomes" id="UP000275676"/>
    </source>
</evidence>
<keyword evidence="1" id="KW-0378">Hydrolase</keyword>
<name>A0A447R0A2_SALER</name>
<dbReference type="GO" id="GO:0052834">
    <property type="term" value="F:inositol monophosphate phosphatase activity"/>
    <property type="evidence" value="ECO:0007669"/>
    <property type="project" value="UniProtKB-EC"/>
</dbReference>
<accession>A0A447R0A2</accession>
<gene>
    <name evidence="1" type="primary">suhB_2</name>
    <name evidence="1" type="ORF">NCTC10047_01563</name>
</gene>